<dbReference type="EMBL" id="CAADFD010000047">
    <property type="protein sequence ID" value="VFJ59373.1"/>
    <property type="molecule type" value="Genomic_DNA"/>
</dbReference>
<reference evidence="1" key="1">
    <citation type="submission" date="2019-02" db="EMBL/GenBank/DDBJ databases">
        <authorList>
            <person name="Gruber-Vodicka R. H."/>
            <person name="Seah K. B. B."/>
        </authorList>
    </citation>
    <scope>NUCLEOTIDE SEQUENCE</scope>
    <source>
        <strain evidence="1">BECK_BZ106</strain>
    </source>
</reference>
<proteinExistence type="predicted"/>
<organism evidence="1">
    <name type="scientific">Candidatus Kentrum sp. FW</name>
    <dbReference type="NCBI Taxonomy" id="2126338"/>
    <lineage>
        <taxon>Bacteria</taxon>
        <taxon>Pseudomonadati</taxon>
        <taxon>Pseudomonadota</taxon>
        <taxon>Gammaproteobacteria</taxon>
        <taxon>Candidatus Kentrum</taxon>
    </lineage>
</organism>
<name>A0A450SYQ2_9GAMM</name>
<evidence type="ECO:0000313" key="1">
    <source>
        <dbReference type="EMBL" id="VFJ59373.1"/>
    </source>
</evidence>
<gene>
    <name evidence="1" type="ORF">BECKFW1821B_GA0114236_104718</name>
</gene>
<dbReference type="AlphaFoldDB" id="A0A450SYQ2"/>
<sequence>MGLRFEVHEQLVYLPRGQLSSLFLAGMGKDIGKTVLIGSNDVEYLGIEGIANTSALVQPRYPAIFMGLLPKNTYVDFVGVDSVFKIT</sequence>
<accession>A0A450SYQ2</accession>
<protein>
    <submittedName>
        <fullName evidence="1">Uncharacterized protein</fullName>
    </submittedName>
</protein>